<organism evidence="2 3">
    <name type="scientific">Hibiscus sabdariffa</name>
    <name type="common">roselle</name>
    <dbReference type="NCBI Taxonomy" id="183260"/>
    <lineage>
        <taxon>Eukaryota</taxon>
        <taxon>Viridiplantae</taxon>
        <taxon>Streptophyta</taxon>
        <taxon>Embryophyta</taxon>
        <taxon>Tracheophyta</taxon>
        <taxon>Spermatophyta</taxon>
        <taxon>Magnoliopsida</taxon>
        <taxon>eudicotyledons</taxon>
        <taxon>Gunneridae</taxon>
        <taxon>Pentapetalae</taxon>
        <taxon>rosids</taxon>
        <taxon>malvids</taxon>
        <taxon>Malvales</taxon>
        <taxon>Malvaceae</taxon>
        <taxon>Malvoideae</taxon>
        <taxon>Hibiscus</taxon>
    </lineage>
</organism>
<accession>A0ABR2DM87</accession>
<dbReference type="Proteomes" id="UP001472677">
    <property type="component" value="Unassembled WGS sequence"/>
</dbReference>
<dbReference type="PANTHER" id="PTHR48248">
    <property type="entry name" value="UVR DOMAIN-CONTAINING PROTEIN"/>
    <property type="match status" value="1"/>
</dbReference>
<evidence type="ECO:0000313" key="3">
    <source>
        <dbReference type="Proteomes" id="UP001472677"/>
    </source>
</evidence>
<dbReference type="EMBL" id="JBBPBM010000024">
    <property type="protein sequence ID" value="KAK8542535.1"/>
    <property type="molecule type" value="Genomic_DNA"/>
</dbReference>
<keyword evidence="3" id="KW-1185">Reference proteome</keyword>
<feature type="region of interest" description="Disordered" evidence="1">
    <location>
        <begin position="1"/>
        <end position="29"/>
    </location>
</feature>
<evidence type="ECO:0000313" key="2">
    <source>
        <dbReference type="EMBL" id="KAK8542535.1"/>
    </source>
</evidence>
<sequence>MAVPSPCMIKEEKEKEKEKALKPKTKSLKRRVHGIKAEMGRIREDQRRIREEQRSIGERFGDVKRQCDELRLETETILKQSALNRIRLGIMFSILRARQDGDFDQAAAFTAFLSSISDTRKF</sequence>
<comment type="caution">
    <text evidence="2">The sequence shown here is derived from an EMBL/GenBank/DDBJ whole genome shotgun (WGS) entry which is preliminary data.</text>
</comment>
<gene>
    <name evidence="2" type="ORF">V6N12_015131</name>
</gene>
<reference evidence="2 3" key="1">
    <citation type="journal article" date="2024" name="G3 (Bethesda)">
        <title>Genome assembly of Hibiscus sabdariffa L. provides insights into metabolisms of medicinal natural products.</title>
        <authorList>
            <person name="Kim T."/>
        </authorList>
    </citation>
    <scope>NUCLEOTIDE SEQUENCE [LARGE SCALE GENOMIC DNA]</scope>
    <source>
        <strain evidence="2">TK-2024</strain>
        <tissue evidence="2">Old leaves</tissue>
    </source>
</reference>
<proteinExistence type="predicted"/>
<feature type="compositionally biased region" description="Basic and acidic residues" evidence="1">
    <location>
        <begin position="9"/>
        <end position="21"/>
    </location>
</feature>
<evidence type="ECO:0000256" key="1">
    <source>
        <dbReference type="SAM" id="MobiDB-lite"/>
    </source>
</evidence>
<dbReference type="PANTHER" id="PTHR48248:SF4">
    <property type="match status" value="1"/>
</dbReference>
<protein>
    <submittedName>
        <fullName evidence="2">Uncharacterized protein</fullName>
    </submittedName>
</protein>
<name>A0ABR2DM87_9ROSI</name>